<evidence type="ECO:0000256" key="1">
    <source>
        <dbReference type="SAM" id="SignalP"/>
    </source>
</evidence>
<dbReference type="RefSeq" id="WP_065210984.1">
    <property type="nucleotide sequence ID" value="NZ_AP024865.1"/>
</dbReference>
<name>A0AAN1CU56_9VIBR</name>
<organism evidence="2 3">
    <name type="scientific">Vibrio breoganii</name>
    <dbReference type="NCBI Taxonomy" id="553239"/>
    <lineage>
        <taxon>Bacteria</taxon>
        <taxon>Pseudomonadati</taxon>
        <taxon>Pseudomonadota</taxon>
        <taxon>Gammaproteobacteria</taxon>
        <taxon>Vibrionales</taxon>
        <taxon>Vibrionaceae</taxon>
        <taxon>Vibrio</taxon>
    </lineage>
</organism>
<feature type="signal peptide" evidence="1">
    <location>
        <begin position="1"/>
        <end position="21"/>
    </location>
</feature>
<proteinExistence type="predicted"/>
<dbReference type="Proteomes" id="UP000092018">
    <property type="component" value="Chromosome 2"/>
</dbReference>
<keyword evidence="1" id="KW-0732">Signal</keyword>
<reference evidence="2 3" key="1">
    <citation type="submission" date="2016-06" db="EMBL/GenBank/DDBJ databases">
        <title>Adaptive Radiation by Waves of Gene Transfer Leads to Fine-Scale Resource Partitioning in Marine Microbes.</title>
        <authorList>
            <person name="Hehemann J.-H."/>
            <person name="Arevalo P."/>
            <person name="Datta M.S."/>
            <person name="Yu X."/>
            <person name="Corzett C."/>
            <person name="Henschel A."/>
            <person name="Preheim S.P."/>
            <person name="Timberlake S."/>
            <person name="Alm E.J."/>
            <person name="Polz M.F."/>
        </authorList>
    </citation>
    <scope>NUCLEOTIDE SEQUENCE [LARGE SCALE GENOMIC DNA]</scope>
    <source>
        <strain evidence="2 3">FF50</strain>
    </source>
</reference>
<accession>A0AAN1CU56</accession>
<evidence type="ECO:0000313" key="3">
    <source>
        <dbReference type="Proteomes" id="UP000092018"/>
    </source>
</evidence>
<feature type="chain" id="PRO_5042918227" evidence="1">
    <location>
        <begin position="22"/>
        <end position="94"/>
    </location>
</feature>
<dbReference type="KEGG" id="vbr:A6E01_18670"/>
<dbReference type="EMBL" id="CP016178">
    <property type="protein sequence ID" value="ANO35197.1"/>
    <property type="molecule type" value="Genomic_DNA"/>
</dbReference>
<protein>
    <submittedName>
        <fullName evidence="2">Uncharacterized protein</fullName>
    </submittedName>
</protein>
<gene>
    <name evidence="2" type="ORF">A6E01_18670</name>
</gene>
<dbReference type="AlphaFoldDB" id="A0AAN1CU56"/>
<sequence>MKILTAGTLAIGLTLSFNTMATNALDSLSIESIKQNMTTEQIQSVLDDWKAEQLSLVEQKVEAMSDTAPYIERKKYVLLRIDQEYNNLNKALGL</sequence>
<evidence type="ECO:0000313" key="2">
    <source>
        <dbReference type="EMBL" id="ANO35197.1"/>
    </source>
</evidence>
<dbReference type="GeneID" id="77307042"/>